<keyword evidence="2" id="KW-0689">Ribosomal protein</keyword>
<dbReference type="EMBL" id="RBXA01000002">
    <property type="protein sequence ID" value="RKS93855.1"/>
    <property type="molecule type" value="Genomic_DNA"/>
</dbReference>
<dbReference type="Pfam" id="PF00583">
    <property type="entry name" value="Acetyltransf_1"/>
    <property type="match status" value="1"/>
</dbReference>
<dbReference type="OrthoDB" id="758560at2"/>
<gene>
    <name evidence="2" type="ORF">BC952_1707</name>
</gene>
<dbReference type="GO" id="GO:0016747">
    <property type="term" value="F:acyltransferase activity, transferring groups other than amino-acyl groups"/>
    <property type="evidence" value="ECO:0007669"/>
    <property type="project" value="InterPro"/>
</dbReference>
<dbReference type="Gene3D" id="3.40.630.30">
    <property type="match status" value="1"/>
</dbReference>
<dbReference type="CDD" id="cd04301">
    <property type="entry name" value="NAT_SF"/>
    <property type="match status" value="1"/>
</dbReference>
<organism evidence="2 3">
    <name type="scientific">Flavobacterium limicola</name>
    <dbReference type="NCBI Taxonomy" id="180441"/>
    <lineage>
        <taxon>Bacteria</taxon>
        <taxon>Pseudomonadati</taxon>
        <taxon>Bacteroidota</taxon>
        <taxon>Flavobacteriia</taxon>
        <taxon>Flavobacteriales</taxon>
        <taxon>Flavobacteriaceae</taxon>
        <taxon>Flavobacterium</taxon>
    </lineage>
</organism>
<evidence type="ECO:0000259" key="1">
    <source>
        <dbReference type="PROSITE" id="PS51186"/>
    </source>
</evidence>
<dbReference type="AlphaFoldDB" id="A0A495S243"/>
<comment type="caution">
    <text evidence="2">The sequence shown here is derived from an EMBL/GenBank/DDBJ whole genome shotgun (WGS) entry which is preliminary data.</text>
</comment>
<dbReference type="SUPFAM" id="SSF55729">
    <property type="entry name" value="Acyl-CoA N-acyltransferases (Nat)"/>
    <property type="match status" value="1"/>
</dbReference>
<protein>
    <submittedName>
        <fullName evidence="2">Ribosomal protein S18 acetylase RimI-like enzyme</fullName>
    </submittedName>
</protein>
<dbReference type="PROSITE" id="PS51186">
    <property type="entry name" value="GNAT"/>
    <property type="match status" value="1"/>
</dbReference>
<name>A0A495S243_9FLAO</name>
<evidence type="ECO:0000313" key="3">
    <source>
        <dbReference type="Proteomes" id="UP000280091"/>
    </source>
</evidence>
<dbReference type="InterPro" id="IPR016181">
    <property type="entry name" value="Acyl_CoA_acyltransferase"/>
</dbReference>
<dbReference type="InterPro" id="IPR000182">
    <property type="entry name" value="GNAT_dom"/>
</dbReference>
<evidence type="ECO:0000313" key="2">
    <source>
        <dbReference type="EMBL" id="RKS93855.1"/>
    </source>
</evidence>
<dbReference type="GO" id="GO:0005840">
    <property type="term" value="C:ribosome"/>
    <property type="evidence" value="ECO:0007669"/>
    <property type="project" value="UniProtKB-KW"/>
</dbReference>
<keyword evidence="3" id="KW-1185">Reference proteome</keyword>
<dbReference type="Proteomes" id="UP000280091">
    <property type="component" value="Unassembled WGS sequence"/>
</dbReference>
<keyword evidence="2" id="KW-0687">Ribonucleoprotein</keyword>
<proteinExistence type="predicted"/>
<reference evidence="2 3" key="1">
    <citation type="submission" date="2018-10" db="EMBL/GenBank/DDBJ databases">
        <title>Genomic Encyclopedia of Archaeal and Bacterial Type Strains, Phase II (KMG-II): from individual species to whole genera.</title>
        <authorList>
            <person name="Goeker M."/>
        </authorList>
    </citation>
    <scope>NUCLEOTIDE SEQUENCE [LARGE SCALE GENOMIC DNA]</scope>
    <source>
        <strain evidence="2 3">DSM 15094</strain>
    </source>
</reference>
<sequence length="169" mass="20292">MNTIHNTTVDDFEFICQLFDEAILYQKNKGFPVWNGYDKNVLKADAKNKLQFKIVEEDTILCVFSICFNDRIIWREKEKEDAIYLHRIVVNPKYKGQKQFEKILSWAKEFGKQKNLKYVRMDTWGDNQSILNYYQSYGFKFIENYTTPTTENLPIQHRNLYLALLEYCI</sequence>
<accession>A0A495S243</accession>
<feature type="domain" description="N-acetyltransferase" evidence="1">
    <location>
        <begin position="2"/>
        <end position="156"/>
    </location>
</feature>
<dbReference type="RefSeq" id="WP_121365111.1">
    <property type="nucleotide sequence ID" value="NZ_RBXA01000002.1"/>
</dbReference>